<dbReference type="EMBL" id="JADEWC010000003">
    <property type="protein sequence ID" value="MBE9221479.1"/>
    <property type="molecule type" value="Genomic_DNA"/>
</dbReference>
<comment type="caution">
    <text evidence="2">The sequence shown here is derived from an EMBL/GenBank/DDBJ whole genome shotgun (WGS) entry which is preliminary data.</text>
</comment>
<protein>
    <submittedName>
        <fullName evidence="2">PIN domain-containing protein</fullName>
    </submittedName>
</protein>
<evidence type="ECO:0000259" key="1">
    <source>
        <dbReference type="Pfam" id="PF13470"/>
    </source>
</evidence>
<keyword evidence="3" id="KW-1185">Reference proteome</keyword>
<evidence type="ECO:0000313" key="3">
    <source>
        <dbReference type="Proteomes" id="UP000654604"/>
    </source>
</evidence>
<feature type="domain" description="PIN" evidence="1">
    <location>
        <begin position="6"/>
        <end position="126"/>
    </location>
</feature>
<accession>A0ABR9V3T9</accession>
<dbReference type="InterPro" id="IPR002850">
    <property type="entry name" value="PIN_toxin-like"/>
</dbReference>
<dbReference type="PANTHER" id="PTHR34610">
    <property type="entry name" value="SSL7007 PROTEIN"/>
    <property type="match status" value="1"/>
</dbReference>
<dbReference type="PANTHER" id="PTHR34610:SF4">
    <property type="entry name" value="SLL8027 PROTEIN"/>
    <property type="match status" value="1"/>
</dbReference>
<sequence>MCKPLKLCLDLNIWCAALLADIKGNQNSACQSIVDFVRYGHCYSRKVELIISWGMLNRLEQVLLRLTPLAEDASFYVNIISSYAQLSNPQLILGGTGVLAIDDLEDQQVLETAVAGKADLLITANFQDFLNKDVKTIIPNKHAIYDFPHYNIHIVHPYLAINWLNKGTIPPISQPS</sequence>
<dbReference type="Pfam" id="PF13470">
    <property type="entry name" value="PIN_3"/>
    <property type="match status" value="1"/>
</dbReference>
<gene>
    <name evidence="2" type="ORF">IQ215_02100</name>
</gene>
<reference evidence="2 3" key="1">
    <citation type="submission" date="2020-10" db="EMBL/GenBank/DDBJ databases">
        <authorList>
            <person name="Castelo-Branco R."/>
            <person name="Eusebio N."/>
            <person name="Adriana R."/>
            <person name="Vieira A."/>
            <person name="Brugerolle De Fraissinette N."/>
            <person name="Rezende De Castro R."/>
            <person name="Schneider M.P."/>
            <person name="Vasconcelos V."/>
            <person name="Leao P.N."/>
        </authorList>
    </citation>
    <scope>NUCLEOTIDE SEQUENCE [LARGE SCALE GENOMIC DNA]</scope>
    <source>
        <strain evidence="2 3">LEGE 03274</strain>
    </source>
</reference>
<dbReference type="InterPro" id="IPR002716">
    <property type="entry name" value="PIN_dom"/>
</dbReference>
<proteinExistence type="predicted"/>
<name>A0ABR9V3T9_9CHRO</name>
<dbReference type="RefSeq" id="WP_193799675.1">
    <property type="nucleotide sequence ID" value="NZ_JADEWC010000003.1"/>
</dbReference>
<organism evidence="2 3">
    <name type="scientific">Cyanobacterium stanieri LEGE 03274</name>
    <dbReference type="NCBI Taxonomy" id="1828756"/>
    <lineage>
        <taxon>Bacteria</taxon>
        <taxon>Bacillati</taxon>
        <taxon>Cyanobacteriota</taxon>
        <taxon>Cyanophyceae</taxon>
        <taxon>Oscillatoriophycideae</taxon>
        <taxon>Chroococcales</taxon>
        <taxon>Geminocystaceae</taxon>
        <taxon>Cyanobacterium</taxon>
    </lineage>
</organism>
<dbReference type="Proteomes" id="UP000654604">
    <property type="component" value="Unassembled WGS sequence"/>
</dbReference>
<evidence type="ECO:0000313" key="2">
    <source>
        <dbReference type="EMBL" id="MBE9221479.1"/>
    </source>
</evidence>